<gene>
    <name evidence="1" type="ORF">FE257_002173</name>
</gene>
<evidence type="ECO:0000313" key="1">
    <source>
        <dbReference type="EMBL" id="KAF9892396.1"/>
    </source>
</evidence>
<organism evidence="1 2">
    <name type="scientific">Aspergillus nanangensis</name>
    <dbReference type="NCBI Taxonomy" id="2582783"/>
    <lineage>
        <taxon>Eukaryota</taxon>
        <taxon>Fungi</taxon>
        <taxon>Dikarya</taxon>
        <taxon>Ascomycota</taxon>
        <taxon>Pezizomycotina</taxon>
        <taxon>Eurotiomycetes</taxon>
        <taxon>Eurotiomycetidae</taxon>
        <taxon>Eurotiales</taxon>
        <taxon>Aspergillaceae</taxon>
        <taxon>Aspergillus</taxon>
        <taxon>Aspergillus subgen. Circumdati</taxon>
    </lineage>
</organism>
<protein>
    <submittedName>
        <fullName evidence="1">Uncharacterized protein</fullName>
    </submittedName>
</protein>
<name>A0AAD4CTF9_ASPNN</name>
<reference evidence="1" key="2">
    <citation type="submission" date="2020-02" db="EMBL/GenBank/DDBJ databases">
        <authorList>
            <person name="Gilchrist C.L.M."/>
            <person name="Chooi Y.-H."/>
        </authorList>
    </citation>
    <scope>NUCLEOTIDE SEQUENCE</scope>
    <source>
        <strain evidence="1">MST-FP2251</strain>
    </source>
</reference>
<reference evidence="1" key="1">
    <citation type="journal article" date="2019" name="Beilstein J. Org. Chem.">
        <title>Nanangenines: drimane sesquiterpenoids as the dominant metabolite cohort of a novel Australian fungus, Aspergillus nanangensis.</title>
        <authorList>
            <person name="Lacey H.J."/>
            <person name="Gilchrist C.L.M."/>
            <person name="Crombie A."/>
            <person name="Kalaitzis J.A."/>
            <person name="Vuong D."/>
            <person name="Rutledge P.J."/>
            <person name="Turner P."/>
            <person name="Pitt J.I."/>
            <person name="Lacey E."/>
            <person name="Chooi Y.H."/>
            <person name="Piggott A.M."/>
        </authorList>
    </citation>
    <scope>NUCLEOTIDE SEQUENCE</scope>
    <source>
        <strain evidence="1">MST-FP2251</strain>
    </source>
</reference>
<proteinExistence type="predicted"/>
<dbReference type="Proteomes" id="UP001194746">
    <property type="component" value="Unassembled WGS sequence"/>
</dbReference>
<dbReference type="AlphaFoldDB" id="A0AAD4CTF9"/>
<accession>A0AAD4CTF9</accession>
<keyword evidence="2" id="KW-1185">Reference proteome</keyword>
<evidence type="ECO:0000313" key="2">
    <source>
        <dbReference type="Proteomes" id="UP001194746"/>
    </source>
</evidence>
<sequence length="183" mass="20491">MEILKLSVNDAEISIETRSVGDKYHAFPWAWIDHIASAAICAEMESDAPVLGQVSDDQILYCSGGVGANVKTLFLGEQWRHSARPHRVGLHAYAQLQLLHRRGHDKVYMQEIDALYVSKASKDLPQMRFRNILGQLLDDYLFRSGADWVSDCKSAFYATEDLDSGFASSSDFDFEKAENVTGL</sequence>
<dbReference type="EMBL" id="VCAU01000013">
    <property type="protein sequence ID" value="KAF9892396.1"/>
    <property type="molecule type" value="Genomic_DNA"/>
</dbReference>
<comment type="caution">
    <text evidence="1">The sequence shown here is derived from an EMBL/GenBank/DDBJ whole genome shotgun (WGS) entry which is preliminary data.</text>
</comment>